<protein>
    <submittedName>
        <fullName evidence="1">Uncharacterized protein</fullName>
    </submittedName>
</protein>
<evidence type="ECO:0000313" key="2">
    <source>
        <dbReference type="Proteomes" id="UP001162992"/>
    </source>
</evidence>
<keyword evidence="2" id="KW-1185">Reference proteome</keyword>
<reference evidence="2" key="1">
    <citation type="journal article" date="2024" name="Proc. Natl. Acad. Sci. U.S.A.">
        <title>Extraordinary preservation of gene collinearity over three hundred million years revealed in homosporous lycophytes.</title>
        <authorList>
            <person name="Li C."/>
            <person name="Wickell D."/>
            <person name="Kuo L.Y."/>
            <person name="Chen X."/>
            <person name="Nie B."/>
            <person name="Liao X."/>
            <person name="Peng D."/>
            <person name="Ji J."/>
            <person name="Jenkins J."/>
            <person name="Williams M."/>
            <person name="Shu S."/>
            <person name="Plott C."/>
            <person name="Barry K."/>
            <person name="Rajasekar S."/>
            <person name="Grimwood J."/>
            <person name="Han X."/>
            <person name="Sun S."/>
            <person name="Hou Z."/>
            <person name="He W."/>
            <person name="Dai G."/>
            <person name="Sun C."/>
            <person name="Schmutz J."/>
            <person name="Leebens-Mack J.H."/>
            <person name="Li F.W."/>
            <person name="Wang L."/>
        </authorList>
    </citation>
    <scope>NUCLEOTIDE SEQUENCE [LARGE SCALE GENOMIC DNA]</scope>
    <source>
        <strain evidence="2">cv. PW_Plant_1</strain>
    </source>
</reference>
<dbReference type="EMBL" id="CM055092">
    <property type="protein sequence ID" value="KAJ7567793.1"/>
    <property type="molecule type" value="Genomic_DNA"/>
</dbReference>
<comment type="caution">
    <text evidence="1">The sequence shown here is derived from an EMBL/GenBank/DDBJ whole genome shotgun (WGS) entry which is preliminary data.</text>
</comment>
<dbReference type="Proteomes" id="UP001162992">
    <property type="component" value="Chromosome 1"/>
</dbReference>
<organism evidence="1 2">
    <name type="scientific">Diphasiastrum complanatum</name>
    <name type="common">Issler's clubmoss</name>
    <name type="synonym">Lycopodium complanatum</name>
    <dbReference type="NCBI Taxonomy" id="34168"/>
    <lineage>
        <taxon>Eukaryota</taxon>
        <taxon>Viridiplantae</taxon>
        <taxon>Streptophyta</taxon>
        <taxon>Embryophyta</taxon>
        <taxon>Tracheophyta</taxon>
        <taxon>Lycopodiopsida</taxon>
        <taxon>Lycopodiales</taxon>
        <taxon>Lycopodiaceae</taxon>
        <taxon>Lycopodioideae</taxon>
        <taxon>Diphasiastrum</taxon>
    </lineage>
</organism>
<gene>
    <name evidence="1" type="ORF">O6H91_01G007200</name>
</gene>
<proteinExistence type="predicted"/>
<accession>A0ACC2EMY6</accession>
<name>A0ACC2EMY6_DIPCM</name>
<sequence length="567" mass="62809">MTGNGGCLKTMSFSVFVLVLCIISVLLVQPAWCGDISHDDDYAPKQPGCENPFKLVKVRNWINGKEELNYVGISARFGAVVEDVKQEAHSAPLVLAHPHTGCSYTSEKLTGNIVLVERGNCTFTTKAQVAQAAGAVAVLVKNDKEELYKMVCDENETSSDIQIPSVMLPKSVGRTLENALIAGKRVKVLLYSPRRPMVDVAEVFLWLMAVGTILCASLWSAWSAKEAAMESYRKLKEIPEGFQNEEKGEESDVIDINIISALLFMFLASVFLVLLYLFMSDKFLLVLIIIFCIGGVEGLQTCLVALLSRWFPRAGGKYVNVPYFGAVSVLTLLVSPFCIICATLWAVYRHISFAWIAQNTLGIALIITVLQIVRLPNIKVSTVLLSCAFFYDIFWVFISPFIFKESVMIVVARGDKTGGEGIPMLLKVPRIYDPWGGYSIIGFGDILLPGLLVSFALRYDWETRKSLLKGYFLWTISGYGIGLFITYVALNLMGGNGQPALLYVVPCTLGTIVALSWWRKDLKTLWSKGESQKLPSVSAGCLEICSALRCFLVLCIFQLWFSLLVYE</sequence>
<evidence type="ECO:0000313" key="1">
    <source>
        <dbReference type="EMBL" id="KAJ7567793.1"/>
    </source>
</evidence>